<dbReference type="InterPro" id="IPR029062">
    <property type="entry name" value="Class_I_gatase-like"/>
</dbReference>
<comment type="subcellular location">
    <subcellularLocation>
        <location evidence="1">Virion tegument</location>
    </subcellularLocation>
</comment>
<dbReference type="Pfam" id="PF02769">
    <property type="entry name" value="AIRS_C"/>
    <property type="match status" value="1"/>
</dbReference>
<dbReference type="Gene3D" id="3.40.50.880">
    <property type="match status" value="1"/>
</dbReference>
<dbReference type="SMART" id="SM01211">
    <property type="entry name" value="GATase_5"/>
    <property type="match status" value="1"/>
</dbReference>
<dbReference type="EMBL" id="GQ169129">
    <property type="protein sequence ID" value="ACY41144.1"/>
    <property type="molecule type" value="Genomic_DNA"/>
</dbReference>
<dbReference type="GeneID" id="65101027"/>
<dbReference type="GO" id="GO:0043657">
    <property type="term" value="C:host cell"/>
    <property type="evidence" value="ECO:0007669"/>
    <property type="project" value="GOC"/>
</dbReference>
<dbReference type="NCBIfam" id="TIGR01739">
    <property type="entry name" value="tegu_FGAM_synt"/>
    <property type="match status" value="1"/>
</dbReference>
<accession>D0U1R4</accession>
<dbReference type="InterPro" id="IPR024346">
    <property type="entry name" value="Tegument_herpes_virus_N"/>
</dbReference>
<dbReference type="InterPro" id="IPR036676">
    <property type="entry name" value="PurM-like_C_sf"/>
</dbReference>
<dbReference type="PANTHER" id="PTHR10099">
    <property type="entry name" value="PHOSPHORIBOSYLFORMYLGLYCINAMIDINE SYNTHASE"/>
    <property type="match status" value="1"/>
</dbReference>
<feature type="domain" description="PurM-like C-terminal" evidence="4">
    <location>
        <begin position="864"/>
        <end position="955"/>
    </location>
</feature>
<dbReference type="PANTHER" id="PTHR10099:SF1">
    <property type="entry name" value="PHOSPHORIBOSYLFORMYLGLYCINAMIDINE SYNTHASE"/>
    <property type="match status" value="1"/>
</dbReference>
<dbReference type="InterPro" id="IPR010918">
    <property type="entry name" value="PurM-like_C_dom"/>
</dbReference>
<dbReference type="InterPro" id="IPR036921">
    <property type="entry name" value="PurM-like_N_sf"/>
</dbReference>
<dbReference type="Gene3D" id="3.30.1330.10">
    <property type="entry name" value="PurM-like, N-terminal domain"/>
    <property type="match status" value="1"/>
</dbReference>
<dbReference type="GO" id="GO:0004642">
    <property type="term" value="F:phosphoribosylformylglycinamidine synthase activity"/>
    <property type="evidence" value="ECO:0007669"/>
    <property type="project" value="TreeGrafter"/>
</dbReference>
<name>D0U1R4_9GAMA</name>
<evidence type="ECO:0000313" key="7">
    <source>
        <dbReference type="Proteomes" id="UP000158501"/>
    </source>
</evidence>
<evidence type="ECO:0000259" key="5">
    <source>
        <dbReference type="Pfam" id="PF12818"/>
    </source>
</evidence>
<dbReference type="Pfam" id="PF12818">
    <property type="entry name" value="Tegument_dsDNA"/>
    <property type="match status" value="1"/>
</dbReference>
<keyword evidence="7" id="KW-1185">Reference proteome</keyword>
<dbReference type="KEGG" id="vg:65101027"/>
<dbReference type="InterPro" id="IPR010077">
    <property type="entry name" value="Herpes_virus_tegument"/>
</dbReference>
<evidence type="ECO:0000259" key="4">
    <source>
        <dbReference type="Pfam" id="PF02769"/>
    </source>
</evidence>
<dbReference type="Proteomes" id="UP000158501">
    <property type="component" value="Segment"/>
</dbReference>
<keyword evidence="3" id="KW-0946">Virion</keyword>
<feature type="domain" description="Tegument protein herpes virus N-terminal" evidence="5">
    <location>
        <begin position="252"/>
        <end position="533"/>
    </location>
</feature>
<dbReference type="SUPFAM" id="SSF52317">
    <property type="entry name" value="Class I glutamine amidotransferase-like"/>
    <property type="match status" value="1"/>
</dbReference>
<dbReference type="SUPFAM" id="SSF56042">
    <property type="entry name" value="PurM C-terminal domain-like"/>
    <property type="match status" value="1"/>
</dbReference>
<dbReference type="Pfam" id="PF13507">
    <property type="entry name" value="GATase_5"/>
    <property type="match status" value="1"/>
</dbReference>
<organism evidence="6 7">
    <name type="scientific">Wood mouse herpesvirus</name>
    <dbReference type="NCBI Taxonomy" id="432370"/>
    <lineage>
        <taxon>Viruses</taxon>
        <taxon>Duplodnaviria</taxon>
        <taxon>Heunggongvirae</taxon>
        <taxon>Peploviricota</taxon>
        <taxon>Herviviricetes</taxon>
        <taxon>Herpesvirales</taxon>
        <taxon>Orthoherpesviridae</taxon>
        <taxon>Gammaherpesvirinae</taxon>
        <taxon>Rhadinovirus</taxon>
        <taxon>Rhadinovirus muridgamma7</taxon>
        <taxon>Murid gammaherpesvirus 7</taxon>
    </lineage>
</organism>
<evidence type="ECO:0000313" key="6">
    <source>
        <dbReference type="EMBL" id="ACY41144.1"/>
    </source>
</evidence>
<dbReference type="Gene3D" id="3.90.650.10">
    <property type="entry name" value="PurM-like C-terminal domain"/>
    <property type="match status" value="1"/>
</dbReference>
<dbReference type="GO" id="GO:0006164">
    <property type="term" value="P:purine nucleotide biosynthetic process"/>
    <property type="evidence" value="ECO:0007669"/>
    <property type="project" value="TreeGrafter"/>
</dbReference>
<sequence>MSRHFTFIYFGDSQYNDAEKELINATESGRATVDTSEHRSINIVCGSLVPSEQNHVNPDHLHIYKKIIQHALSAECPRLPLYTDPIDKSNSPSAVAITYGPNTRWRPTTVARELAAYLHDLIPEYSIRIESFRRVLCTLEDTPRNSNNVRLLEAAYNFLEDHFTSNTVLSIMRPESAMENYDTFTHSVLVSAPAPPPDPLTMKITYPNTTPLDSVLNHCSLGTYHRENLYPTMLHETIATKFPMFLGQYSDVHAAYWHTCSLFSNPGWFLENIYFASSWMTGIDFQHSALGLYTLHTPEDQEPFQFHNKSSRAVLQKYSSLMRAMGLPICGGFSRPLKTTHALKSGQDVLINASITGIVPKNRLSTQDPRPGDLIVFLGDFVPTLHQESAPYLYTHSPLELNKIMAVVKQLSDTTTQSCITKTIRPFGHPSMLEALTELIHPFGAYLDLNNLPQPIVSALNSSPPALHEEIVKHHFLSVHCPVYLLVVSQDLGLEDAADSDATHNPLDMVLTFAENHKLPCGVIGTLVDERGIYFCKELFEGGFPTKVEFTAQEATIPRGRLPRSKSFRRHKPMKFDQSFLWTPEHFNESVEAILKHPAVESKEYIVKHIDRLGQYTVGQQQGCGPLDLPVCDHSIMMCTALKTTPQPVGTSGPRDTFTTLRVTSDSAMDLINSPTCWLSNKEYSTPEVFPCVVTGVGEQYYKMQVDPVHGAIYGLVEAILNMLTSNCIHEWKKMSITGSISWSSDDPNYALLYQTLMACKDFCYSLSIPITYTNATSGQTQITGPQPIPTTNSIAFTAQCPGIMGTFRKTTPDFKSHGSYIIWVPMSQKLTLAGTIFQQISKLKANKLHKLPPEYILNLAHALEMLTSRTAILSMHDVSDGGLVTAILEMAMAGNKGCSIEIPSYITRPFDMLISETPGMVLEVDKKLMEMVKAILKFKSLIYYKIGQVVKHGEEPVIEISHGGKQLFKAHLSTTMRWWRHAYSTHVTQQCSTLSAKEKLYVLDYGNNKTDLGLMGPAMRSRHLRPVKCVDEDFGAYVCVACAPGQPPPHSLMAALANSGFDPVPCNILELAHTDLREYSGIIFSGHSGAEKNVTAASILANSLVTDQDFTETLTRFYNKSHTFILGFGELGTQLLLALDIINLDQSNPRFISRTEERELFQHGALEPNASALLECLWLNFYVRQSRSVFLAPISGSVAPAWAVGTHLGINFNHDGAVQRLMSSGQISATFHGPEPGRNLEAEHYPRNPSGVSNVAAFCSPDGRATAMLIDPSQSFFPWQWQYDAENLQCTPWQICFFRLLLWSLASRD</sequence>
<proteinExistence type="predicted"/>
<gene>
    <name evidence="6" type="primary">ORF75C</name>
</gene>
<dbReference type="SUPFAM" id="SSF55326">
    <property type="entry name" value="PurM N-terminal domain-like"/>
    <property type="match status" value="1"/>
</dbReference>
<dbReference type="RefSeq" id="YP_010085949.1">
    <property type="nucleotide sequence ID" value="NC_055233.1"/>
</dbReference>
<evidence type="ECO:0000256" key="2">
    <source>
        <dbReference type="ARBA" id="ARBA00022580"/>
    </source>
</evidence>
<evidence type="ECO:0000256" key="1">
    <source>
        <dbReference type="ARBA" id="ARBA00004535"/>
    </source>
</evidence>
<dbReference type="GO" id="GO:0019033">
    <property type="term" value="C:viral tegument"/>
    <property type="evidence" value="ECO:0007669"/>
    <property type="project" value="UniProtKB-SubCell"/>
</dbReference>
<protein>
    <submittedName>
        <fullName evidence="6">Tegument protein G75C</fullName>
    </submittedName>
</protein>
<reference evidence="6 7" key="1">
    <citation type="journal article" date="2010" name="J. Gen. Virol.">
        <title>Characterization of a novel wood mouse virus related to murid herpesvirus 4.</title>
        <authorList>
            <person name="Hughes D.J."/>
            <person name="Kipar A."/>
            <person name="Milligan S.G."/>
            <person name="Cunningham C."/>
            <person name="Sanders M."/>
            <person name="Quail M.A."/>
            <person name="Rajandream M.A."/>
            <person name="Efstathiou S."/>
            <person name="Bowden R.J."/>
            <person name="Chastel C."/>
            <person name="Bennett M."/>
            <person name="Sample J.T."/>
            <person name="Barrell B."/>
            <person name="Davison A.J."/>
            <person name="Stewart J.P."/>
        </authorList>
    </citation>
    <scope>NUCLEOTIDE SEQUENCE [LARGE SCALE GENOMIC DNA]</scope>
    <source>
        <strain evidence="6">WM8</strain>
    </source>
</reference>
<dbReference type="GO" id="GO:0075733">
    <property type="term" value="P:intracellular transport of virus"/>
    <property type="evidence" value="ECO:0007669"/>
    <property type="project" value="InterPro"/>
</dbReference>
<keyword evidence="2" id="KW-0920">Virion tegument</keyword>
<evidence type="ECO:0000256" key="3">
    <source>
        <dbReference type="ARBA" id="ARBA00022844"/>
    </source>
</evidence>